<dbReference type="OrthoDB" id="2404754at2"/>
<dbReference type="eggNOG" id="COG5434">
    <property type="taxonomic scope" value="Bacteria"/>
</dbReference>
<dbReference type="InterPro" id="IPR006626">
    <property type="entry name" value="PbH1"/>
</dbReference>
<dbReference type="InterPro" id="IPR012334">
    <property type="entry name" value="Pectin_lyas_fold"/>
</dbReference>
<keyword evidence="2" id="KW-1185">Reference proteome</keyword>
<organism evidence="1 2">
    <name type="scientific">Staphylococcus massiliensis S46</name>
    <dbReference type="NCBI Taxonomy" id="1229783"/>
    <lineage>
        <taxon>Bacteria</taxon>
        <taxon>Bacillati</taxon>
        <taxon>Bacillota</taxon>
        <taxon>Bacilli</taxon>
        <taxon>Bacillales</taxon>
        <taxon>Staphylococcaceae</taxon>
        <taxon>Staphylococcus</taxon>
    </lineage>
</organism>
<accession>K9AZD5</accession>
<dbReference type="Proteomes" id="UP000009885">
    <property type="component" value="Unassembled WGS sequence"/>
</dbReference>
<dbReference type="Gene3D" id="2.160.20.10">
    <property type="entry name" value="Single-stranded right-handed beta-helix, Pectin lyase-like"/>
    <property type="match status" value="1"/>
</dbReference>
<protein>
    <recommendedName>
        <fullName evidence="3">Cell wall surface anchor family protein</fullName>
    </recommendedName>
</protein>
<dbReference type="STRING" id="1229783.C273_08696"/>
<proteinExistence type="predicted"/>
<dbReference type="PATRIC" id="fig|1229783.3.peg.1750"/>
<evidence type="ECO:0008006" key="3">
    <source>
        <dbReference type="Google" id="ProtNLM"/>
    </source>
</evidence>
<reference evidence="1 2" key="1">
    <citation type="journal article" date="2013" name="Genome Announc.">
        <title>Genome Sequence of Staphylococcus massiliensis Strain S46, Isolated from the Surface of Healthy Human Skin.</title>
        <authorList>
            <person name="Srivastav R."/>
            <person name="Singh A."/>
            <person name="Jangir P.K."/>
            <person name="Kumari C."/>
            <person name="Muduli S."/>
            <person name="Sharma R."/>
        </authorList>
    </citation>
    <scope>NUCLEOTIDE SEQUENCE [LARGE SCALE GENOMIC DNA]</scope>
    <source>
        <strain evidence="1 2">S46</strain>
    </source>
</reference>
<dbReference type="RefSeq" id="WP_009384065.1">
    <property type="nucleotide sequence ID" value="NZ_AMSQ01000014.1"/>
</dbReference>
<dbReference type="EMBL" id="AMSQ01000014">
    <property type="protein sequence ID" value="EKU46865.1"/>
    <property type="molecule type" value="Genomic_DNA"/>
</dbReference>
<dbReference type="InterPro" id="IPR011050">
    <property type="entry name" value="Pectin_lyase_fold/virulence"/>
</dbReference>
<comment type="caution">
    <text evidence="1">The sequence shown here is derived from an EMBL/GenBank/DDBJ whole genome shotgun (WGS) entry which is preliminary data.</text>
</comment>
<evidence type="ECO:0000313" key="1">
    <source>
        <dbReference type="EMBL" id="EKU46865.1"/>
    </source>
</evidence>
<dbReference type="AlphaFoldDB" id="K9AZD5"/>
<dbReference type="SUPFAM" id="SSF51126">
    <property type="entry name" value="Pectin lyase-like"/>
    <property type="match status" value="1"/>
</dbReference>
<name>K9AZD5_9STAP</name>
<sequence>MHINGRAFGMVGHHKRKDTIGLQKALKYIKKHPHVTLYIPEGTYHIGHAVKIYEGATMILHDNATLLRCSKDALLKNGSSKKKYYGHDGNGNIHIEGGTFDMNGDVFPYNNTAMSIGHTRHITIKGVTFKDVVGGHAIDACGIDGLHISGCRFLGFKDVTGKRGFSEAVQLDLHVPGAFPKFGVNDHTITKNVVIEHNYFGPSTNKDFKAWNRGIGSHASRHQKFYENIFIRHNTFEEIGEFGVTPLKCDHLVISDNTFLNCKGGIRYLGVKTGKNAFDGNNVDRGAEAGYFAWFENNRFEGPMVHDAIHCRSYLDAYHKEVYIVNNQFDAENGNITLANVDTGYVVGNRHIQNLKQSYTKDIHVNDEPFRSDQMI</sequence>
<evidence type="ECO:0000313" key="2">
    <source>
        <dbReference type="Proteomes" id="UP000009885"/>
    </source>
</evidence>
<dbReference type="SMART" id="SM00710">
    <property type="entry name" value="PbH1"/>
    <property type="match status" value="5"/>
</dbReference>
<gene>
    <name evidence="1" type="ORF">C273_08696</name>
</gene>